<dbReference type="InterPro" id="IPR043777">
    <property type="entry name" value="DUF5719"/>
</dbReference>
<evidence type="ECO:0000313" key="3">
    <source>
        <dbReference type="Proteomes" id="UP001321453"/>
    </source>
</evidence>
<dbReference type="Pfam" id="PF18986">
    <property type="entry name" value="DUF5719"/>
    <property type="match status" value="1"/>
</dbReference>
<keyword evidence="1" id="KW-0812">Transmembrane</keyword>
<evidence type="ECO:0000313" key="2">
    <source>
        <dbReference type="EMBL" id="MDM7831743.1"/>
    </source>
</evidence>
<keyword evidence="1" id="KW-1133">Transmembrane helix</keyword>
<gene>
    <name evidence="2" type="ORF">QRT05_10405</name>
</gene>
<dbReference type="RefSeq" id="WP_289447164.1">
    <property type="nucleotide sequence ID" value="NZ_JAUCGR010000002.1"/>
</dbReference>
<keyword evidence="3" id="KW-1185">Reference proteome</keyword>
<proteinExistence type="predicted"/>
<dbReference type="Proteomes" id="UP001321453">
    <property type="component" value="Unassembled WGS sequence"/>
</dbReference>
<sequence>MSGVWLGRSVRAVSGIGVVALVAAVVAGGIRTPAPQAPPVHEGTVVTVPPSAVALTCPAPLILPEGGGDKAFDPTPVAPVMTLVAAAASSAGGAVTPAAGGAAVATLSPGTSAARVNGPGGALVVSARPTDTAAQLSAAVGSVVTAGDLRGLSAASCQRPTTDAWLVGGATDLSSTAQLVIAAAGATPAEVTVSVYGPAGKVDLSADHYLVAPGAQRVVNLAAIAPEQRRVVVRVRATGGAVTTYVQDTKLDGFTPRGSDLVAPGSAPGKHQVVPGLSVVAAAVDSPLAGALRLMVPGRTGTTAHVRLLGPDGPQELPGGEQVELAPGEVTDIPLGGLPAGSYTAVVDSPRPVVAAGQVARAGAPTTLDPAPSLERAWVASSPRGLDGIVTVPGGTRGTLVVGAVGTSGSASGTLRLIGTDGRLLAERPLTVPAGSTGTWLTDTLVGTGPVVPGTQGKAVPGSAVAAVQLVPDEGAAQLAWALVADVARPDGTLISVLAPVPADDGDAQVTVRQDPRVGTP</sequence>
<organism evidence="2 3">
    <name type="scientific">Cellulomonas edaphi</name>
    <dbReference type="NCBI Taxonomy" id="3053468"/>
    <lineage>
        <taxon>Bacteria</taxon>
        <taxon>Bacillati</taxon>
        <taxon>Actinomycetota</taxon>
        <taxon>Actinomycetes</taxon>
        <taxon>Micrococcales</taxon>
        <taxon>Cellulomonadaceae</taxon>
        <taxon>Cellulomonas</taxon>
    </lineage>
</organism>
<comment type="caution">
    <text evidence="2">The sequence shown here is derived from an EMBL/GenBank/DDBJ whole genome shotgun (WGS) entry which is preliminary data.</text>
</comment>
<reference evidence="2 3" key="1">
    <citation type="submission" date="2023-06" db="EMBL/GenBank/DDBJ databases">
        <title>Cellulomonas sp. MW9 Whole genome sequence.</title>
        <authorList>
            <person name="Park S."/>
        </authorList>
    </citation>
    <scope>NUCLEOTIDE SEQUENCE [LARGE SCALE GENOMIC DNA]</scope>
    <source>
        <strain evidence="2 3">MW9</strain>
    </source>
</reference>
<dbReference type="EMBL" id="JAUCGR010000002">
    <property type="protein sequence ID" value="MDM7831743.1"/>
    <property type="molecule type" value="Genomic_DNA"/>
</dbReference>
<accession>A0ABT7S801</accession>
<keyword evidence="1" id="KW-0472">Membrane</keyword>
<feature type="transmembrane region" description="Helical" evidence="1">
    <location>
        <begin position="12"/>
        <end position="30"/>
    </location>
</feature>
<evidence type="ECO:0000256" key="1">
    <source>
        <dbReference type="SAM" id="Phobius"/>
    </source>
</evidence>
<protein>
    <submittedName>
        <fullName evidence="2">DUF5719 family protein</fullName>
    </submittedName>
</protein>
<name>A0ABT7S801_9CELL</name>